<evidence type="ECO:0000313" key="1">
    <source>
        <dbReference type="EMBL" id="KAF5794296.1"/>
    </source>
</evidence>
<protein>
    <submittedName>
        <fullName evidence="1">Uncharacterized protein</fullName>
    </submittedName>
</protein>
<keyword evidence="2" id="KW-1185">Reference proteome</keyword>
<reference evidence="1" key="2">
    <citation type="submission" date="2020-06" db="EMBL/GenBank/DDBJ databases">
        <title>Helianthus annuus Genome sequencing and assembly Release 2.</title>
        <authorList>
            <person name="Gouzy J."/>
            <person name="Langlade N."/>
            <person name="Munos S."/>
        </authorList>
    </citation>
    <scope>NUCLEOTIDE SEQUENCE</scope>
    <source>
        <tissue evidence="1">Leaves</tissue>
    </source>
</reference>
<dbReference type="AlphaFoldDB" id="A0A9K3ID17"/>
<comment type="caution">
    <text evidence="1">The sequence shown here is derived from an EMBL/GenBank/DDBJ whole genome shotgun (WGS) entry which is preliminary data.</text>
</comment>
<evidence type="ECO:0000313" key="2">
    <source>
        <dbReference type="Proteomes" id="UP000215914"/>
    </source>
</evidence>
<reference evidence="1" key="1">
    <citation type="journal article" date="2017" name="Nature">
        <title>The sunflower genome provides insights into oil metabolism, flowering and Asterid evolution.</title>
        <authorList>
            <person name="Badouin H."/>
            <person name="Gouzy J."/>
            <person name="Grassa C.J."/>
            <person name="Murat F."/>
            <person name="Staton S.E."/>
            <person name="Cottret L."/>
            <person name="Lelandais-Briere C."/>
            <person name="Owens G.L."/>
            <person name="Carrere S."/>
            <person name="Mayjonade B."/>
            <person name="Legrand L."/>
            <person name="Gill N."/>
            <person name="Kane N.C."/>
            <person name="Bowers J.E."/>
            <person name="Hubner S."/>
            <person name="Bellec A."/>
            <person name="Berard A."/>
            <person name="Berges H."/>
            <person name="Blanchet N."/>
            <person name="Boniface M.C."/>
            <person name="Brunel D."/>
            <person name="Catrice O."/>
            <person name="Chaidir N."/>
            <person name="Claudel C."/>
            <person name="Donnadieu C."/>
            <person name="Faraut T."/>
            <person name="Fievet G."/>
            <person name="Helmstetter N."/>
            <person name="King M."/>
            <person name="Knapp S.J."/>
            <person name="Lai Z."/>
            <person name="Le Paslier M.C."/>
            <person name="Lippi Y."/>
            <person name="Lorenzon L."/>
            <person name="Mandel J.R."/>
            <person name="Marage G."/>
            <person name="Marchand G."/>
            <person name="Marquand E."/>
            <person name="Bret-Mestries E."/>
            <person name="Morien E."/>
            <person name="Nambeesan S."/>
            <person name="Nguyen T."/>
            <person name="Pegot-Espagnet P."/>
            <person name="Pouilly N."/>
            <person name="Raftis F."/>
            <person name="Sallet E."/>
            <person name="Schiex T."/>
            <person name="Thomas J."/>
            <person name="Vandecasteele C."/>
            <person name="Vares D."/>
            <person name="Vear F."/>
            <person name="Vautrin S."/>
            <person name="Crespi M."/>
            <person name="Mangin B."/>
            <person name="Burke J.M."/>
            <person name="Salse J."/>
            <person name="Munos S."/>
            <person name="Vincourt P."/>
            <person name="Rieseberg L.H."/>
            <person name="Langlade N.B."/>
        </authorList>
    </citation>
    <scope>NUCLEOTIDE SEQUENCE</scope>
    <source>
        <tissue evidence="1">Leaves</tissue>
    </source>
</reference>
<dbReference type="EMBL" id="MNCJ02000323">
    <property type="protein sequence ID" value="KAF5794296.1"/>
    <property type="molecule type" value="Genomic_DNA"/>
</dbReference>
<sequence length="59" mass="6359">MSFLNNISASRILSSSTSLMCTGCRSTLSNGSTEASYGTESWDAMKPTYCPCSLHFLVL</sequence>
<dbReference type="Gramene" id="mRNA:HanXRQr2_Chr08g0326501">
    <property type="protein sequence ID" value="mRNA:HanXRQr2_Chr08g0326501"/>
    <property type="gene ID" value="HanXRQr2_Chr08g0326501"/>
</dbReference>
<proteinExistence type="predicted"/>
<dbReference type="Proteomes" id="UP000215914">
    <property type="component" value="Unassembled WGS sequence"/>
</dbReference>
<gene>
    <name evidence="1" type="ORF">HanXRQr2_Chr08g0326501</name>
</gene>
<name>A0A9K3ID17_HELAN</name>
<organism evidence="1 2">
    <name type="scientific">Helianthus annuus</name>
    <name type="common">Common sunflower</name>
    <dbReference type="NCBI Taxonomy" id="4232"/>
    <lineage>
        <taxon>Eukaryota</taxon>
        <taxon>Viridiplantae</taxon>
        <taxon>Streptophyta</taxon>
        <taxon>Embryophyta</taxon>
        <taxon>Tracheophyta</taxon>
        <taxon>Spermatophyta</taxon>
        <taxon>Magnoliopsida</taxon>
        <taxon>eudicotyledons</taxon>
        <taxon>Gunneridae</taxon>
        <taxon>Pentapetalae</taxon>
        <taxon>asterids</taxon>
        <taxon>campanulids</taxon>
        <taxon>Asterales</taxon>
        <taxon>Asteraceae</taxon>
        <taxon>Asteroideae</taxon>
        <taxon>Heliantheae alliance</taxon>
        <taxon>Heliantheae</taxon>
        <taxon>Helianthus</taxon>
    </lineage>
</organism>
<accession>A0A9K3ID17</accession>